<dbReference type="RefSeq" id="WP_270664110.1">
    <property type="nucleotide sequence ID" value="NZ_CP170812.1"/>
</dbReference>
<dbReference type="EMBL" id="JAGZAM010000012">
    <property type="protein sequence ID" value="MBS5687904.1"/>
    <property type="molecule type" value="Genomic_DNA"/>
</dbReference>
<protein>
    <submittedName>
        <fullName evidence="2">Gluconate transporter</fullName>
    </submittedName>
</protein>
<evidence type="ECO:0000313" key="2">
    <source>
        <dbReference type="EMBL" id="MBS5687904.1"/>
    </source>
</evidence>
<feature type="transmembrane region" description="Helical" evidence="1">
    <location>
        <begin position="29"/>
        <end position="49"/>
    </location>
</feature>
<sequence>MSPLIAFLIVFVLLLIALIKLKVTPSVGLFAAAIIFGLMVGMPAADILSKLPAGFGNMMTSIGLLIVFGSIFGDFLGNSGATEELAKGMVRLFGKKNDYLALNLVGFILSIPIYFGCAYIMTAPLVTALQKISKKSMKGYVIAIFTGLMLTHSCVAPTPGPLAVAGQIGANVGWFIIWGIIVCLPASLLVGWVYANLVNSKEEKQRARDAMKEIVEDEDLLAPDPTKPSALKAFLLVMFPIVLIVFAAIFSLFVTEGPVYTVINFVGNSNIALFIAMLITGYVLHPYMPEKTVMQYIDAYADRTGNVLLIVGAGGCFASMLGATTMSTDLVAIMSATKMPVILLGFLLAFCIRAAVGSATAAMLTSIAIAGPACLASGMSPIIAGLSVCLGANAATFPTDVTFWFPSTYNGLDTKDCLATTTIPCILSGAIGMVILVVLNAFSGVLPGMF</sequence>
<dbReference type="PANTHER" id="PTHR30354">
    <property type="entry name" value="GNT FAMILY GLUCONATE TRANSPORTER"/>
    <property type="match status" value="1"/>
</dbReference>
<evidence type="ECO:0000313" key="3">
    <source>
        <dbReference type="Proteomes" id="UP000733372"/>
    </source>
</evidence>
<dbReference type="PANTHER" id="PTHR30354:SF11">
    <property type="entry name" value="PERMEASE"/>
    <property type="match status" value="1"/>
</dbReference>
<feature type="transmembrane region" description="Helical" evidence="1">
    <location>
        <begin position="139"/>
        <end position="160"/>
    </location>
</feature>
<feature type="transmembrane region" description="Helical" evidence="1">
    <location>
        <begin position="426"/>
        <end position="446"/>
    </location>
</feature>
<accession>A0A943IUQ8</accession>
<comment type="caution">
    <text evidence="2">The sequence shown here is derived from an EMBL/GenBank/DDBJ whole genome shotgun (WGS) entry which is preliminary data.</text>
</comment>
<name>A0A943IUQ8_9FIRM</name>
<keyword evidence="1" id="KW-0812">Transmembrane</keyword>
<feature type="transmembrane region" description="Helical" evidence="1">
    <location>
        <begin position="343"/>
        <end position="370"/>
    </location>
</feature>
<feature type="transmembrane region" description="Helical" evidence="1">
    <location>
        <begin position="382"/>
        <end position="406"/>
    </location>
</feature>
<dbReference type="InterPro" id="IPR003474">
    <property type="entry name" value="Glcn_transporter"/>
</dbReference>
<feature type="transmembrane region" description="Helical" evidence="1">
    <location>
        <begin position="61"/>
        <end position="81"/>
    </location>
</feature>
<feature type="transmembrane region" description="Helical" evidence="1">
    <location>
        <begin position="259"/>
        <end position="284"/>
    </location>
</feature>
<feature type="transmembrane region" description="Helical" evidence="1">
    <location>
        <begin position="305"/>
        <end position="323"/>
    </location>
</feature>
<evidence type="ECO:0000256" key="1">
    <source>
        <dbReference type="SAM" id="Phobius"/>
    </source>
</evidence>
<proteinExistence type="predicted"/>
<dbReference type="Proteomes" id="UP000733372">
    <property type="component" value="Unassembled WGS sequence"/>
</dbReference>
<keyword evidence="1" id="KW-0472">Membrane</keyword>
<gene>
    <name evidence="2" type="ORF">KHW66_07760</name>
</gene>
<feature type="transmembrane region" description="Helical" evidence="1">
    <location>
        <begin position="233"/>
        <end position="253"/>
    </location>
</feature>
<dbReference type="Pfam" id="PF02447">
    <property type="entry name" value="GntP_permease"/>
    <property type="match status" value="1"/>
</dbReference>
<keyword evidence="1" id="KW-1133">Transmembrane helix</keyword>
<dbReference type="AlphaFoldDB" id="A0A943IUQ8"/>
<dbReference type="GO" id="GO:0005886">
    <property type="term" value="C:plasma membrane"/>
    <property type="evidence" value="ECO:0007669"/>
    <property type="project" value="TreeGrafter"/>
</dbReference>
<feature type="transmembrane region" description="Helical" evidence="1">
    <location>
        <begin position="172"/>
        <end position="198"/>
    </location>
</feature>
<feature type="transmembrane region" description="Helical" evidence="1">
    <location>
        <begin position="101"/>
        <end position="127"/>
    </location>
</feature>
<reference evidence="2" key="1">
    <citation type="submission" date="2021-02" db="EMBL/GenBank/DDBJ databases">
        <title>Infant gut strain persistence is associated with maternal origin, phylogeny, and functional potential including surface adhesion and iron acquisition.</title>
        <authorList>
            <person name="Lou Y.C."/>
        </authorList>
    </citation>
    <scope>NUCLEOTIDE SEQUENCE</scope>
    <source>
        <strain evidence="2">L3_101_367G1_dasL3_101_367G1_metabat.metabat.26</strain>
    </source>
</reference>
<dbReference type="GO" id="GO:0015128">
    <property type="term" value="F:gluconate transmembrane transporter activity"/>
    <property type="evidence" value="ECO:0007669"/>
    <property type="project" value="InterPro"/>
</dbReference>
<organism evidence="2 3">
    <name type="scientific">Faecalibacterium prausnitzii</name>
    <dbReference type="NCBI Taxonomy" id="853"/>
    <lineage>
        <taxon>Bacteria</taxon>
        <taxon>Bacillati</taxon>
        <taxon>Bacillota</taxon>
        <taxon>Clostridia</taxon>
        <taxon>Eubacteriales</taxon>
        <taxon>Oscillospiraceae</taxon>
        <taxon>Faecalibacterium</taxon>
    </lineage>
</organism>